<evidence type="ECO:0000256" key="1">
    <source>
        <dbReference type="ARBA" id="ARBA00022737"/>
    </source>
</evidence>
<dbReference type="OrthoDB" id="1432787at2759"/>
<evidence type="ECO:0000313" key="12">
    <source>
        <dbReference type="Proteomes" id="UP000464620"/>
    </source>
</evidence>
<dbReference type="PANTHER" id="PTHR23155:SF955">
    <property type="entry name" value="AAA+ ATPASE DOMAIN-CONTAINING PROTEIN"/>
    <property type="match status" value="1"/>
</dbReference>
<dbReference type="SUPFAM" id="SSF52058">
    <property type="entry name" value="L domain-like"/>
    <property type="match status" value="1"/>
</dbReference>
<dbReference type="SMR" id="A0A6B9VEA2"/>
<dbReference type="InterPro" id="IPR055414">
    <property type="entry name" value="LRR_R13L4/SHOC2-like"/>
</dbReference>
<feature type="compositionally biased region" description="Basic and acidic residues" evidence="4">
    <location>
        <begin position="509"/>
        <end position="520"/>
    </location>
</feature>
<dbReference type="Pfam" id="PF23598">
    <property type="entry name" value="LRR_14"/>
    <property type="match status" value="1"/>
</dbReference>
<dbReference type="GO" id="GO:0043531">
    <property type="term" value="F:ADP binding"/>
    <property type="evidence" value="ECO:0007669"/>
    <property type="project" value="InterPro"/>
</dbReference>
<evidence type="ECO:0000313" key="11">
    <source>
        <dbReference type="EMBL" id="QHN78602.1"/>
    </source>
</evidence>
<dbReference type="InterPro" id="IPR041118">
    <property type="entry name" value="Rx_N"/>
</dbReference>
<dbReference type="CDD" id="cd14798">
    <property type="entry name" value="RX-CC_like"/>
    <property type="match status" value="1"/>
</dbReference>
<keyword evidence="5" id="KW-1133">Transmembrane helix</keyword>
<dbReference type="InterPro" id="IPR002156">
    <property type="entry name" value="RNaseH_domain"/>
</dbReference>
<feature type="domain" description="Disease resistance N-terminal" evidence="8">
    <location>
        <begin position="7"/>
        <end position="85"/>
    </location>
</feature>
<keyword evidence="5" id="KW-0812">Transmembrane</keyword>
<dbReference type="InterPro" id="IPR027417">
    <property type="entry name" value="P-loop_NTPase"/>
</dbReference>
<dbReference type="InterPro" id="IPR036397">
    <property type="entry name" value="RNaseH_sf"/>
</dbReference>
<sequence>MAAELTIGFVGENLSRLLIQESAVLGGVASHVESIEKELRLMQLYLVERGSWEGFDDWVDKLNEVALEAEDVIQTFVFNSVKRRRGIHYLFVRYRVGKDLDRISRKMGDIYQSEPRKQEQMDNLRVTVESEPGETSAPMLSQAIELLSNLISEKLVLHWNVIKMVEQAKDELVAMQSIVSSLKSTTQREGIWLEEVRSICDLTENTVETFIATRKDKARCRPCWLFALEWKFKKKMEHINTQIGEALHRSLTYGIGKADLDSIGDKITRSVHVPNLTLRRVILSKIPCFIYYVLYPIATDPELNSIPFFVFVVFMQVIISFLNPKKRLAKNLPKKNKFKKLKMLISLMFMFAIDLAIFVFSAVFGLWAMILEFCSLIASVVIWGVSLWRSTESNLKSTQRDLAIMDALFSDIASVQGLNNRQQAWLEQLKLVAQNARSLQDAVHQEGGFFNKLKFANDINGCLFEILVVLDRKNIYGIANMDEGSGLVSSGPSIQVQEGETSTSAVHVDNNHDFGTEKDPIAKATPSYRHVKSLKQRVRSLPREMQLMNALFQDVQEMGELNGRSQVWIQEMKGIARKIENVIQEYTTNCNLENAPIHIRIMKCWTRFKLSRKIDAIESKIQDATRKGRKYGSVRLEPHPKSVSVARLRKESSIIGFDDVKVLMDQLLSEEVSSCIISIVGIEGTGKTTLARLIFENEAVTDVFECRAWVQVPSGCTAEKLLEDIAKEIMAGQELSCTTQEMIQELKHFVGNKRCLVVVDNIETYEVLGTLRKTIIDVSPAWRLLITSRNANMVLQASAARTFVHQLHLLDDQNSWIMFKTNLKVNISEELKEVGKHIVTKCGGLPSQILRMSELLSNTEATTEEWSKVLQELDQDKKPWLETINAINLKLPLYLKKCLFYFLEFPAEFEIPARRLVVLWVAEGLVHHAEDEEPPEQVAESVLTQLIDLNMVQIATRKRNGKVKTCRLPSAIWLAKVEESRSRQRQNETRSNRGKRQNITRRVADRLDERDACYSHIHGTIEDSSASLENYKNVFSFLSFDAQEGSKPGQDIGNFLRRCIASGCFLLLRVLDLERVYKPKLPKSIGRLSKLRYLGLRWTYLESLPSSISSLLKLQTLDLKHTYINSLSRSIWKMELRHLFLSETYRTRFPHPPRGNYLSDLQTLWGLFIDEETKVEDGLDKLLNIRKLGLACQSMSSQEAMTSQLRAIAEWIEKLTFLQSLRVKSRDEKGQPWKLHLMSLEDHTNLTDMYLLGMLDSSSILTQFPPSLIELTLSHSKLQDDPLQILKDLPNLRSLSLLAESYTGKKLVCKSRCFPQLHILRLWGLKQLEDWFIEQEALPCLAQLEIRSCKNLKMVPVGLQYVSTLLEFKVRDMPTEFESRVCNTGEDWYKISHILYLWINDTMCDSSFPYRDTSNNLQKASASTSTILQEFRKGGTCTWKCPPVGWVCMNSAGSVISNSESACGGLVRDETGLVLSGFSGNLGGTSSVTVAELWGVLHGLNLVWDSGYRKLKVDIDSPSALFLIESSSHESIPVSTVVQGIKDALKREWTVQFSHVSSEANRVAHMLAQTGHHLPLGIQPFISPPICLADVIQEDQAGSAQQQHQDANSQ</sequence>
<keyword evidence="2" id="KW-0547">Nucleotide-binding</keyword>
<proteinExistence type="predicted"/>
<dbReference type="GO" id="GO:0004523">
    <property type="term" value="F:RNA-DNA hybrid ribonuclease activity"/>
    <property type="evidence" value="ECO:0007669"/>
    <property type="project" value="InterPro"/>
</dbReference>
<dbReference type="InterPro" id="IPR044730">
    <property type="entry name" value="RNase_H-like_dom_plant"/>
</dbReference>
<dbReference type="InterPro" id="IPR002182">
    <property type="entry name" value="NB-ARC"/>
</dbReference>
<dbReference type="InterPro" id="IPR036388">
    <property type="entry name" value="WH-like_DNA-bd_sf"/>
</dbReference>
<keyword evidence="3" id="KW-0611">Plant defense</keyword>
<dbReference type="Proteomes" id="UP000464620">
    <property type="component" value="Chromosome B09"/>
</dbReference>
<gene>
    <name evidence="11" type="ORF">DS421_19g662730</name>
</gene>
<evidence type="ECO:0000259" key="7">
    <source>
        <dbReference type="Pfam" id="PF13456"/>
    </source>
</evidence>
<evidence type="ECO:0000256" key="3">
    <source>
        <dbReference type="ARBA" id="ARBA00022821"/>
    </source>
</evidence>
<dbReference type="Pfam" id="PF13456">
    <property type="entry name" value="RVT_3"/>
    <property type="match status" value="1"/>
</dbReference>
<dbReference type="GO" id="GO:0003676">
    <property type="term" value="F:nucleic acid binding"/>
    <property type="evidence" value="ECO:0007669"/>
    <property type="project" value="InterPro"/>
</dbReference>
<dbReference type="PRINTS" id="PR00364">
    <property type="entry name" value="DISEASERSIST"/>
</dbReference>
<dbReference type="Gene3D" id="1.10.10.10">
    <property type="entry name" value="Winged helix-like DNA-binding domain superfamily/Winged helix DNA-binding domain"/>
    <property type="match status" value="1"/>
</dbReference>
<feature type="domain" description="Disease resistance R13L4/SHOC-2-like LRR" evidence="10">
    <location>
        <begin position="1063"/>
        <end position="1370"/>
    </location>
</feature>
<dbReference type="InterPro" id="IPR058922">
    <property type="entry name" value="WHD_DRP"/>
</dbReference>
<evidence type="ECO:0000259" key="9">
    <source>
        <dbReference type="Pfam" id="PF23559"/>
    </source>
</evidence>
<dbReference type="InterPro" id="IPR044974">
    <property type="entry name" value="Disease_R_plants"/>
</dbReference>
<feature type="transmembrane region" description="Helical" evidence="5">
    <location>
        <begin position="306"/>
        <end position="323"/>
    </location>
</feature>
<evidence type="ECO:0000256" key="4">
    <source>
        <dbReference type="SAM" id="MobiDB-lite"/>
    </source>
</evidence>
<accession>A0A6B9VEA2</accession>
<feature type="domain" description="RNase H type-1" evidence="7">
    <location>
        <begin position="1456"/>
        <end position="1570"/>
    </location>
</feature>
<name>A0A6B9VEA2_ARAHY</name>
<dbReference type="InterPro" id="IPR038005">
    <property type="entry name" value="RX-like_CC"/>
</dbReference>
<dbReference type="GO" id="GO:0098542">
    <property type="term" value="P:defense response to other organism"/>
    <property type="evidence" value="ECO:0007669"/>
    <property type="project" value="TreeGrafter"/>
</dbReference>
<evidence type="ECO:0000259" key="10">
    <source>
        <dbReference type="Pfam" id="PF23598"/>
    </source>
</evidence>
<organism evidence="11 12">
    <name type="scientific">Arachis hypogaea</name>
    <name type="common">Peanut</name>
    <dbReference type="NCBI Taxonomy" id="3818"/>
    <lineage>
        <taxon>Eukaryota</taxon>
        <taxon>Viridiplantae</taxon>
        <taxon>Streptophyta</taxon>
        <taxon>Embryophyta</taxon>
        <taxon>Tracheophyta</taxon>
        <taxon>Spermatophyta</taxon>
        <taxon>Magnoliopsida</taxon>
        <taxon>eudicotyledons</taxon>
        <taxon>Gunneridae</taxon>
        <taxon>Pentapetalae</taxon>
        <taxon>rosids</taxon>
        <taxon>fabids</taxon>
        <taxon>Fabales</taxon>
        <taxon>Fabaceae</taxon>
        <taxon>Papilionoideae</taxon>
        <taxon>50 kb inversion clade</taxon>
        <taxon>dalbergioids sensu lato</taxon>
        <taxon>Dalbergieae</taxon>
        <taxon>Pterocarpus clade</taxon>
        <taxon>Arachis</taxon>
    </lineage>
</organism>
<dbReference type="Gene3D" id="1.20.5.4130">
    <property type="match status" value="2"/>
</dbReference>
<dbReference type="SUPFAM" id="SSF52540">
    <property type="entry name" value="P-loop containing nucleoside triphosphate hydrolases"/>
    <property type="match status" value="1"/>
</dbReference>
<evidence type="ECO:0000259" key="8">
    <source>
        <dbReference type="Pfam" id="PF18052"/>
    </source>
</evidence>
<dbReference type="Pfam" id="PF23559">
    <property type="entry name" value="WHD_DRP"/>
    <property type="match status" value="1"/>
</dbReference>
<evidence type="ECO:0000259" key="6">
    <source>
        <dbReference type="Pfam" id="PF00931"/>
    </source>
</evidence>
<dbReference type="Gene3D" id="3.80.10.10">
    <property type="entry name" value="Ribonuclease Inhibitor"/>
    <property type="match status" value="1"/>
</dbReference>
<protein>
    <submittedName>
        <fullName evidence="11">Disease resistance protein</fullName>
    </submittedName>
</protein>
<dbReference type="Gene3D" id="1.10.8.430">
    <property type="entry name" value="Helical domain of apoptotic protease-activating factors"/>
    <property type="match status" value="1"/>
</dbReference>
<evidence type="ECO:0000256" key="5">
    <source>
        <dbReference type="SAM" id="Phobius"/>
    </source>
</evidence>
<reference evidence="11 12" key="1">
    <citation type="submission" date="2020-01" db="EMBL/GenBank/DDBJ databases">
        <title>Genome sequence of Arachis hypogaea, cultivar Shitouqi.</title>
        <authorList>
            <person name="Zhuang W."/>
            <person name="Chen H."/>
            <person name="Varshney R."/>
            <person name="Wang D."/>
            <person name="Ming R."/>
        </authorList>
    </citation>
    <scope>NUCLEOTIDE SEQUENCE [LARGE SCALE GENOMIC DNA]</scope>
    <source>
        <tissue evidence="11">Young leaf</tissue>
    </source>
</reference>
<feature type="domain" description="Disease resistance protein winged helix" evidence="9">
    <location>
        <begin position="905"/>
        <end position="968"/>
    </location>
</feature>
<evidence type="ECO:0000256" key="2">
    <source>
        <dbReference type="ARBA" id="ARBA00022741"/>
    </source>
</evidence>
<dbReference type="EMBL" id="CP031001">
    <property type="protein sequence ID" value="QHN78602.1"/>
    <property type="molecule type" value="Genomic_DNA"/>
</dbReference>
<dbReference type="CDD" id="cd06222">
    <property type="entry name" value="RNase_H_like"/>
    <property type="match status" value="1"/>
</dbReference>
<feature type="transmembrane region" description="Helical" evidence="5">
    <location>
        <begin position="344"/>
        <end position="364"/>
    </location>
</feature>
<dbReference type="Gene3D" id="3.40.50.300">
    <property type="entry name" value="P-loop containing nucleotide triphosphate hydrolases"/>
    <property type="match status" value="1"/>
</dbReference>
<dbReference type="InterPro" id="IPR042197">
    <property type="entry name" value="Apaf_helical"/>
</dbReference>
<dbReference type="InterPro" id="IPR012337">
    <property type="entry name" value="RNaseH-like_sf"/>
</dbReference>
<feature type="domain" description="NB-ARC" evidence="6">
    <location>
        <begin position="660"/>
        <end position="821"/>
    </location>
</feature>
<feature type="region of interest" description="Disordered" evidence="4">
    <location>
        <begin position="500"/>
        <end position="520"/>
    </location>
</feature>
<keyword evidence="1" id="KW-0677">Repeat</keyword>
<dbReference type="Gene3D" id="3.30.420.10">
    <property type="entry name" value="Ribonuclease H-like superfamily/Ribonuclease H"/>
    <property type="match status" value="1"/>
</dbReference>
<dbReference type="InterPro" id="IPR032675">
    <property type="entry name" value="LRR_dom_sf"/>
</dbReference>
<dbReference type="PANTHER" id="PTHR23155">
    <property type="entry name" value="DISEASE RESISTANCE PROTEIN RP"/>
    <property type="match status" value="1"/>
</dbReference>
<dbReference type="Pfam" id="PF00931">
    <property type="entry name" value="NB-ARC"/>
    <property type="match status" value="1"/>
</dbReference>
<dbReference type="Gramene" id="arahy.Tifrunner.gnm2.ann2.Ah19g410400.1">
    <property type="protein sequence ID" value="arahy.Tifrunner.gnm2.ann2.Ah19g410400.1-CDS-1"/>
    <property type="gene ID" value="arahy.Tifrunner.gnm2.ann2.Ah19g410400"/>
</dbReference>
<keyword evidence="5" id="KW-0472">Membrane</keyword>
<dbReference type="Pfam" id="PF18052">
    <property type="entry name" value="Rx_N"/>
    <property type="match status" value="2"/>
</dbReference>
<feature type="domain" description="Disease resistance N-terminal" evidence="8">
    <location>
        <begin position="526"/>
        <end position="594"/>
    </location>
</feature>
<dbReference type="SUPFAM" id="SSF53098">
    <property type="entry name" value="Ribonuclease H-like"/>
    <property type="match status" value="1"/>
</dbReference>